<evidence type="ECO:0000313" key="2">
    <source>
        <dbReference type="Proteomes" id="UP001289374"/>
    </source>
</evidence>
<reference evidence="1" key="2">
    <citation type="journal article" date="2024" name="Plant">
        <title>Genomic evolution and insights into agronomic trait innovations of Sesamum species.</title>
        <authorList>
            <person name="Miao H."/>
            <person name="Wang L."/>
            <person name="Qu L."/>
            <person name="Liu H."/>
            <person name="Sun Y."/>
            <person name="Le M."/>
            <person name="Wang Q."/>
            <person name="Wei S."/>
            <person name="Zheng Y."/>
            <person name="Lin W."/>
            <person name="Duan Y."/>
            <person name="Cao H."/>
            <person name="Xiong S."/>
            <person name="Wang X."/>
            <person name="Wei L."/>
            <person name="Li C."/>
            <person name="Ma Q."/>
            <person name="Ju M."/>
            <person name="Zhao R."/>
            <person name="Li G."/>
            <person name="Mu C."/>
            <person name="Tian Q."/>
            <person name="Mei H."/>
            <person name="Zhang T."/>
            <person name="Gao T."/>
            <person name="Zhang H."/>
        </authorList>
    </citation>
    <scope>NUCLEOTIDE SEQUENCE</scope>
    <source>
        <strain evidence="1">K16</strain>
    </source>
</reference>
<dbReference type="EMBL" id="JACGWL010000549">
    <property type="protein sequence ID" value="KAK4383574.1"/>
    <property type="molecule type" value="Genomic_DNA"/>
</dbReference>
<name>A0AAE1W0V6_9LAMI</name>
<dbReference type="AlphaFoldDB" id="A0AAE1W0V6"/>
<dbReference type="PANTHER" id="PTHR37611">
    <property type="entry name" value="VIRUS-SPECIFIC-SIGNALING-PATHWAY REGULATED PROTEIN-RELATED"/>
    <property type="match status" value="1"/>
</dbReference>
<keyword evidence="2" id="KW-1185">Reference proteome</keyword>
<sequence length="152" mass="17346">MANATANETCFWGRSCDGLDDVEFSNIDDSLVMSLLEDSQVEEGDDERLRAVIQSLEAEIMSQNSCSEAYDSEWCLDDYRFCDVEQPESCSTSPDHCLDFEWIDMETVQTDYCIPNDEMMSYFIELGGVGDNSQAYSYGMAVEEDDYSDLWR</sequence>
<dbReference type="Proteomes" id="UP001289374">
    <property type="component" value="Unassembled WGS sequence"/>
</dbReference>
<protein>
    <submittedName>
        <fullName evidence="1">Uncharacterized protein</fullName>
    </submittedName>
</protein>
<proteinExistence type="predicted"/>
<organism evidence="1 2">
    <name type="scientific">Sesamum angolense</name>
    <dbReference type="NCBI Taxonomy" id="2727404"/>
    <lineage>
        <taxon>Eukaryota</taxon>
        <taxon>Viridiplantae</taxon>
        <taxon>Streptophyta</taxon>
        <taxon>Embryophyta</taxon>
        <taxon>Tracheophyta</taxon>
        <taxon>Spermatophyta</taxon>
        <taxon>Magnoliopsida</taxon>
        <taxon>eudicotyledons</taxon>
        <taxon>Gunneridae</taxon>
        <taxon>Pentapetalae</taxon>
        <taxon>asterids</taxon>
        <taxon>lamiids</taxon>
        <taxon>Lamiales</taxon>
        <taxon>Pedaliaceae</taxon>
        <taxon>Sesamum</taxon>
    </lineage>
</organism>
<dbReference type="PANTHER" id="PTHR37611:SF4">
    <property type="entry name" value="OS06G0538400 PROTEIN"/>
    <property type="match status" value="1"/>
</dbReference>
<gene>
    <name evidence="1" type="ORF">Sango_2762400</name>
</gene>
<reference evidence="1" key="1">
    <citation type="submission" date="2020-06" db="EMBL/GenBank/DDBJ databases">
        <authorList>
            <person name="Li T."/>
            <person name="Hu X."/>
            <person name="Zhang T."/>
            <person name="Song X."/>
            <person name="Zhang H."/>
            <person name="Dai N."/>
            <person name="Sheng W."/>
            <person name="Hou X."/>
            <person name="Wei L."/>
        </authorList>
    </citation>
    <scope>NUCLEOTIDE SEQUENCE</scope>
    <source>
        <strain evidence="1">K16</strain>
        <tissue evidence="1">Leaf</tissue>
    </source>
</reference>
<accession>A0AAE1W0V6</accession>
<evidence type="ECO:0000313" key="1">
    <source>
        <dbReference type="EMBL" id="KAK4383574.1"/>
    </source>
</evidence>
<comment type="caution">
    <text evidence="1">The sequence shown here is derived from an EMBL/GenBank/DDBJ whole genome shotgun (WGS) entry which is preliminary data.</text>
</comment>